<gene>
    <name evidence="2" type="ORF">TorRG33x02_255250</name>
    <name evidence="1" type="ORF">TorRG33x02_342390</name>
</gene>
<evidence type="ECO:0000313" key="3">
    <source>
        <dbReference type="Proteomes" id="UP000237000"/>
    </source>
</evidence>
<comment type="caution">
    <text evidence="2">The sequence shown here is derived from an EMBL/GenBank/DDBJ whole genome shotgun (WGS) entry which is preliminary data.</text>
</comment>
<proteinExistence type="predicted"/>
<dbReference type="AlphaFoldDB" id="A0A2P5DD64"/>
<organism evidence="2 3">
    <name type="scientific">Trema orientale</name>
    <name type="common">Charcoal tree</name>
    <name type="synonym">Celtis orientalis</name>
    <dbReference type="NCBI Taxonomy" id="63057"/>
    <lineage>
        <taxon>Eukaryota</taxon>
        <taxon>Viridiplantae</taxon>
        <taxon>Streptophyta</taxon>
        <taxon>Embryophyta</taxon>
        <taxon>Tracheophyta</taxon>
        <taxon>Spermatophyta</taxon>
        <taxon>Magnoliopsida</taxon>
        <taxon>eudicotyledons</taxon>
        <taxon>Gunneridae</taxon>
        <taxon>Pentapetalae</taxon>
        <taxon>rosids</taxon>
        <taxon>fabids</taxon>
        <taxon>Rosales</taxon>
        <taxon>Cannabaceae</taxon>
        <taxon>Trema</taxon>
    </lineage>
</organism>
<keyword evidence="3" id="KW-1185">Reference proteome</keyword>
<evidence type="ECO:0000313" key="2">
    <source>
        <dbReference type="EMBL" id="PON71233.1"/>
    </source>
</evidence>
<protein>
    <recommendedName>
        <fullName evidence="4">Prolamin-like domain containing protein</fullName>
    </recommendedName>
</protein>
<dbReference type="InParanoid" id="A0A2P5DD64"/>
<evidence type="ECO:0000313" key="1">
    <source>
        <dbReference type="EMBL" id="PON39585.1"/>
    </source>
</evidence>
<dbReference type="Proteomes" id="UP000237000">
    <property type="component" value="Unassembled WGS sequence"/>
</dbReference>
<reference evidence="3" key="1">
    <citation type="submission" date="2016-06" db="EMBL/GenBank/DDBJ databases">
        <title>Parallel loss of symbiosis genes in relatives of nitrogen-fixing non-legume Parasponia.</title>
        <authorList>
            <person name="Van Velzen R."/>
            <person name="Holmer R."/>
            <person name="Bu F."/>
            <person name="Rutten L."/>
            <person name="Van Zeijl A."/>
            <person name="Liu W."/>
            <person name="Santuari L."/>
            <person name="Cao Q."/>
            <person name="Sharma T."/>
            <person name="Shen D."/>
            <person name="Roswanjaya Y."/>
            <person name="Wardhani T."/>
            <person name="Kalhor M.S."/>
            <person name="Jansen J."/>
            <person name="Van den Hoogen J."/>
            <person name="Gungor B."/>
            <person name="Hartog M."/>
            <person name="Hontelez J."/>
            <person name="Verver J."/>
            <person name="Yang W.-C."/>
            <person name="Schijlen E."/>
            <person name="Repin R."/>
            <person name="Schilthuizen M."/>
            <person name="Schranz E."/>
            <person name="Heidstra R."/>
            <person name="Miyata K."/>
            <person name="Fedorova E."/>
            <person name="Kohlen W."/>
            <person name="Bisseling T."/>
            <person name="Smit S."/>
            <person name="Geurts R."/>
        </authorList>
    </citation>
    <scope>NUCLEOTIDE SEQUENCE [LARGE SCALE GENOMIC DNA]</scope>
    <source>
        <strain evidence="3">cv. RG33-2</strain>
    </source>
</reference>
<evidence type="ECO:0008006" key="4">
    <source>
        <dbReference type="Google" id="ProtNLM"/>
    </source>
</evidence>
<sequence>MPFGCLSCIDQFFRYQPCVFEILNLNLWGHPISTSCCATILDVANGNCPRPLPYSLFVKGKDYCAKVASPPPPSDGDSQKKCVFAPCYKEMADFYNKNIPITTSCCVFIQDVLARCPDFRGDFTSKCKQYCKNHKQSGATPPRAS</sequence>
<accession>A0A2P5DD64</accession>
<dbReference type="EMBL" id="JXTC01000713">
    <property type="protein sequence ID" value="PON39585.1"/>
    <property type="molecule type" value="Genomic_DNA"/>
</dbReference>
<dbReference type="EMBL" id="JXTC01000278">
    <property type="protein sequence ID" value="PON71233.1"/>
    <property type="molecule type" value="Genomic_DNA"/>
</dbReference>
<name>A0A2P5DD64_TREOI</name>
<reference evidence="2" key="2">
    <citation type="submission" date="2016-06" db="EMBL/GenBank/DDBJ databases">
        <title>Parasponia and Trema comparative genomics to provide insight in an evolutionary trajectory towards rhizobium symbiosis.</title>
        <authorList>
            <person name="Van Velzen R."/>
            <person name="Holmer R."/>
            <person name="Geurts R."/>
            <person name="Smit S."/>
        </authorList>
    </citation>
    <scope>NUCLEOTIDE SEQUENCE [LARGE SCALE GENOMIC DNA]</scope>
    <source>
        <strain evidence="2">RG33-2</strain>
        <tissue evidence="2">Leaves</tissue>
    </source>
</reference>